<dbReference type="STRING" id="1036808.A0A0C3DXE1"/>
<dbReference type="Pfam" id="PF14780">
    <property type="entry name" value="NEPRO_N"/>
    <property type="match status" value="1"/>
</dbReference>
<dbReference type="AlphaFoldDB" id="A0A0C3DXE1"/>
<sequence>MPVERSRHPPVITCFPRSSIQVHFHKDVDVLLKELKSCLRRLLTAMGSYTDEMRVLERLYYKNKNQHRTSLFFKRVSEIRRYGNRLIELKLPERIELLRASFFGFTISRDIDHKVFKGAWDHVPDGLYLSFVMERLLSSRKLVGKMLERLTHAYHHVTVAMQSGAFIQLVVLFSAICSRMSTLLSELGQVLNHGASICDRFLAIFDPEHRHMRSSSLALQAGHVTHETSRQSTICITSAENALESFGVTENHLPGLDSRSSPTGYDTLPILDIPTCDPSLQPEAMEQTMTPTQTSVRIEDSEFVLQEQHRPKKIKKKRRNEIDEIFGF</sequence>
<gene>
    <name evidence="2" type="ORF">SCLCIDRAFT_1162019</name>
</gene>
<proteinExistence type="predicted"/>
<evidence type="ECO:0000313" key="3">
    <source>
        <dbReference type="Proteomes" id="UP000053989"/>
    </source>
</evidence>
<dbReference type="HOGENOM" id="CLU_057900_0_0_1"/>
<dbReference type="EMBL" id="KN822023">
    <property type="protein sequence ID" value="KIM65210.1"/>
    <property type="molecule type" value="Genomic_DNA"/>
</dbReference>
<dbReference type="InterPro" id="IPR027951">
    <property type="entry name" value="Nepro_N"/>
</dbReference>
<reference evidence="2 3" key="1">
    <citation type="submission" date="2014-04" db="EMBL/GenBank/DDBJ databases">
        <authorList>
            <consortium name="DOE Joint Genome Institute"/>
            <person name="Kuo A."/>
            <person name="Kohler A."/>
            <person name="Nagy L.G."/>
            <person name="Floudas D."/>
            <person name="Copeland A."/>
            <person name="Barry K.W."/>
            <person name="Cichocki N."/>
            <person name="Veneault-Fourrey C."/>
            <person name="LaButti K."/>
            <person name="Lindquist E.A."/>
            <person name="Lipzen A."/>
            <person name="Lundell T."/>
            <person name="Morin E."/>
            <person name="Murat C."/>
            <person name="Sun H."/>
            <person name="Tunlid A."/>
            <person name="Henrissat B."/>
            <person name="Grigoriev I.V."/>
            <person name="Hibbett D.S."/>
            <person name="Martin F."/>
            <person name="Nordberg H.P."/>
            <person name="Cantor M.N."/>
            <person name="Hua S.X."/>
        </authorList>
    </citation>
    <scope>NUCLEOTIDE SEQUENCE [LARGE SCALE GENOMIC DNA]</scope>
    <source>
        <strain evidence="2 3">Foug A</strain>
    </source>
</reference>
<keyword evidence="3" id="KW-1185">Reference proteome</keyword>
<reference evidence="3" key="2">
    <citation type="submission" date="2015-01" db="EMBL/GenBank/DDBJ databases">
        <title>Evolutionary Origins and Diversification of the Mycorrhizal Mutualists.</title>
        <authorList>
            <consortium name="DOE Joint Genome Institute"/>
            <consortium name="Mycorrhizal Genomics Consortium"/>
            <person name="Kohler A."/>
            <person name="Kuo A."/>
            <person name="Nagy L.G."/>
            <person name="Floudas D."/>
            <person name="Copeland A."/>
            <person name="Barry K.W."/>
            <person name="Cichocki N."/>
            <person name="Veneault-Fourrey C."/>
            <person name="LaButti K."/>
            <person name="Lindquist E.A."/>
            <person name="Lipzen A."/>
            <person name="Lundell T."/>
            <person name="Morin E."/>
            <person name="Murat C."/>
            <person name="Riley R."/>
            <person name="Ohm R."/>
            <person name="Sun H."/>
            <person name="Tunlid A."/>
            <person name="Henrissat B."/>
            <person name="Grigoriev I.V."/>
            <person name="Hibbett D.S."/>
            <person name="Martin F."/>
        </authorList>
    </citation>
    <scope>NUCLEOTIDE SEQUENCE [LARGE SCALE GENOMIC DNA]</scope>
    <source>
        <strain evidence="3">Foug A</strain>
    </source>
</reference>
<evidence type="ECO:0000259" key="1">
    <source>
        <dbReference type="Pfam" id="PF14780"/>
    </source>
</evidence>
<feature type="domain" description="Nucleolus and neural progenitor protein-like N-terminal" evidence="1">
    <location>
        <begin position="7"/>
        <end position="187"/>
    </location>
</feature>
<organism evidence="2 3">
    <name type="scientific">Scleroderma citrinum Foug A</name>
    <dbReference type="NCBI Taxonomy" id="1036808"/>
    <lineage>
        <taxon>Eukaryota</taxon>
        <taxon>Fungi</taxon>
        <taxon>Dikarya</taxon>
        <taxon>Basidiomycota</taxon>
        <taxon>Agaricomycotina</taxon>
        <taxon>Agaricomycetes</taxon>
        <taxon>Agaricomycetidae</taxon>
        <taxon>Boletales</taxon>
        <taxon>Sclerodermatineae</taxon>
        <taxon>Sclerodermataceae</taxon>
        <taxon>Scleroderma</taxon>
    </lineage>
</organism>
<name>A0A0C3DXE1_9AGAM</name>
<dbReference type="InParanoid" id="A0A0C3DXE1"/>
<dbReference type="Proteomes" id="UP000053989">
    <property type="component" value="Unassembled WGS sequence"/>
</dbReference>
<dbReference type="OrthoDB" id="114080at2759"/>
<evidence type="ECO:0000313" key="2">
    <source>
        <dbReference type="EMBL" id="KIM65210.1"/>
    </source>
</evidence>
<accession>A0A0C3DXE1</accession>
<protein>
    <recommendedName>
        <fullName evidence="1">Nucleolus and neural progenitor protein-like N-terminal domain-containing protein</fullName>
    </recommendedName>
</protein>